<comment type="caution">
    <text evidence="1">The sequence shown here is derived from an EMBL/GenBank/DDBJ whole genome shotgun (WGS) entry which is preliminary data.</text>
</comment>
<proteinExistence type="predicted"/>
<evidence type="ECO:0000313" key="1">
    <source>
        <dbReference type="EMBL" id="GAH24640.1"/>
    </source>
</evidence>
<organism evidence="1">
    <name type="scientific">marine sediment metagenome</name>
    <dbReference type="NCBI Taxonomy" id="412755"/>
    <lineage>
        <taxon>unclassified sequences</taxon>
        <taxon>metagenomes</taxon>
        <taxon>ecological metagenomes</taxon>
    </lineage>
</organism>
<sequence>DEVSGVLLGRVEFHIKIYNIESGEKVYTIKGKLKDGVVMIVPEHYCPVRDVIWTNVWVVQGLGMIKTTDTVIENFEYRGNIITLPNTEGKWSPGIIAMMVSPKGEYKGGVWEDGGWAYAGVVIGMVNGNLQFFGGITSLTNYMEKWIP</sequence>
<accession>X1EWF2</accession>
<dbReference type="AlphaFoldDB" id="X1EWF2"/>
<dbReference type="EMBL" id="BARU01003529">
    <property type="protein sequence ID" value="GAH24640.1"/>
    <property type="molecule type" value="Genomic_DNA"/>
</dbReference>
<protein>
    <submittedName>
        <fullName evidence="1">Uncharacterized protein</fullName>
    </submittedName>
</protein>
<name>X1EWF2_9ZZZZ</name>
<feature type="non-terminal residue" evidence="1">
    <location>
        <position position="1"/>
    </location>
</feature>
<reference evidence="1" key="1">
    <citation type="journal article" date="2014" name="Front. Microbiol.">
        <title>High frequency of phylogenetically diverse reductive dehalogenase-homologous genes in deep subseafloor sedimentary metagenomes.</title>
        <authorList>
            <person name="Kawai M."/>
            <person name="Futagami T."/>
            <person name="Toyoda A."/>
            <person name="Takaki Y."/>
            <person name="Nishi S."/>
            <person name="Hori S."/>
            <person name="Arai W."/>
            <person name="Tsubouchi T."/>
            <person name="Morono Y."/>
            <person name="Uchiyama I."/>
            <person name="Ito T."/>
            <person name="Fujiyama A."/>
            <person name="Inagaki F."/>
            <person name="Takami H."/>
        </authorList>
    </citation>
    <scope>NUCLEOTIDE SEQUENCE</scope>
    <source>
        <strain evidence="1">Expedition CK06-06</strain>
    </source>
</reference>
<gene>
    <name evidence="1" type="ORF">S03H2_07593</name>
</gene>